<evidence type="ECO:0000256" key="1">
    <source>
        <dbReference type="ARBA" id="ARBA00004123"/>
    </source>
</evidence>
<keyword evidence="9" id="KW-0539">Nucleus</keyword>
<dbReference type="Gene3D" id="3.40.50.300">
    <property type="entry name" value="P-loop containing nucleotide triphosphate hydrolases"/>
    <property type="match status" value="1"/>
</dbReference>
<dbReference type="InterPro" id="IPR008921">
    <property type="entry name" value="DNA_pol3_clamp-load_cplx_C"/>
</dbReference>
<dbReference type="GO" id="GO:0003677">
    <property type="term" value="F:DNA binding"/>
    <property type="evidence" value="ECO:0007669"/>
    <property type="project" value="UniProtKB-KW"/>
</dbReference>
<dbReference type="GO" id="GO:0005634">
    <property type="term" value="C:nucleus"/>
    <property type="evidence" value="ECO:0007669"/>
    <property type="project" value="UniProtKB-SubCell"/>
</dbReference>
<dbReference type="RefSeq" id="XP_009269572.1">
    <property type="nucleotide sequence ID" value="XM_009271297.1"/>
</dbReference>
<dbReference type="SMART" id="SM00292">
    <property type="entry name" value="BRCT"/>
    <property type="match status" value="1"/>
</dbReference>
<keyword evidence="8" id="KW-0238">DNA-binding</keyword>
<dbReference type="FunFam" id="1.20.272.10:FF:000005">
    <property type="entry name" value="Replication factor C subunit 1"/>
    <property type="match status" value="1"/>
</dbReference>
<dbReference type="PIRSF" id="PIRSF036578">
    <property type="entry name" value="RFC1"/>
    <property type="match status" value="1"/>
</dbReference>
<keyword evidence="5" id="KW-0235">DNA replication</keyword>
<accession>R9ABX5</accession>
<sequence>MAPKRKTVVISDSDEDVPPPKQKNSPQKKSKSSASSSAPASSFSYKDYLQRPGPESLGSKSIPEGAPGCLSGLTLVFTGELDNVGRDSAVEAAKRYGAKVTAAPSGKTSYVILGREPGPKKLQTIQDKGLKTLDEDGFCNLIATTSPSQDPSYLNKVKKDEAKVKKDAEEMEAIEKEQKAKDKRSSKASSFESTSPNSQLWTVKYAPTQLKDICGNKGQVEKILNWLQNWQHQLQAGFPSDNSKNDIKSKRALLVHGAPGIGKTTAAHLAAKIAGFSPLELNASDVRSKKLIENTTNIDNTSIDSFFGSNSETHPLNHSTCLIFDECDGMSSGDRGGVGAMNTLIRKTRIPIICICNDKANPKMRPFQSTCGDIVFRRPEATQVRSRIMSILHREKMKLDPVVVDQLVSGSQSDIRQVINMISTWKLLSSSMNFDQGKELVQQNQKFTIQTPWTVMSNLFSPHMFGATSTSTLGSKADYYFHDHSLIPLFVQENYVKCNPAKARDSNNEKAEFKRMKYASKAADAISDGDLVDSMIHGSQQQWGLMPLHAMNSTVRPASFMYGGFKSFGRDTISFPMWLGQYSKTNKNIRALGEIQAKMRVKVSGDRDEIRQYYYPTLWPRMFNPLTESVPDIDSVINLLDNYMLSKDDFDVMSELGVGDLALEKTVKCIPTKNKTAFTRNYNNRDHPIAFSRGQVIKPSAAQIKAEVPDHEDVLDDEDDNVVDVKEEEDDENDDVTADKLVKQPKKPAASKRGKASASRGKGSK</sequence>
<keyword evidence="13" id="KW-1185">Reference proteome</keyword>
<dbReference type="FunFam" id="3.40.50.300:FF:000395">
    <property type="entry name" value="Replication factor C subunit 1"/>
    <property type="match status" value="1"/>
</dbReference>
<dbReference type="SUPFAM" id="SSF48019">
    <property type="entry name" value="post-AAA+ oligomerization domain-like"/>
    <property type="match status" value="1"/>
</dbReference>
<evidence type="ECO:0000256" key="8">
    <source>
        <dbReference type="ARBA" id="ARBA00023125"/>
    </source>
</evidence>
<feature type="region of interest" description="Disordered" evidence="10">
    <location>
        <begin position="162"/>
        <end position="195"/>
    </location>
</feature>
<dbReference type="Pfam" id="PF00004">
    <property type="entry name" value="AAA"/>
    <property type="match status" value="1"/>
</dbReference>
<evidence type="ECO:0000256" key="3">
    <source>
        <dbReference type="ARBA" id="ARBA00020401"/>
    </source>
</evidence>
<dbReference type="InterPro" id="IPR003959">
    <property type="entry name" value="ATPase_AAA_core"/>
</dbReference>
<dbReference type="Proteomes" id="UP000014064">
    <property type="component" value="Unassembled WGS sequence"/>
</dbReference>
<evidence type="ECO:0000256" key="10">
    <source>
        <dbReference type="SAM" id="MobiDB-lite"/>
    </source>
</evidence>
<dbReference type="GO" id="GO:0006281">
    <property type="term" value="P:DNA repair"/>
    <property type="evidence" value="ECO:0007669"/>
    <property type="project" value="InterPro"/>
</dbReference>
<dbReference type="InterPro" id="IPR012178">
    <property type="entry name" value="RFC1"/>
</dbReference>
<evidence type="ECO:0000256" key="5">
    <source>
        <dbReference type="ARBA" id="ARBA00022705"/>
    </source>
</evidence>
<dbReference type="OMA" id="LICNERN"/>
<dbReference type="GeneID" id="20374621"/>
<dbReference type="HOGENOM" id="CLU_003574_1_0_1"/>
<dbReference type="EMBL" id="KE007240">
    <property type="protein sequence ID" value="EOQ99584.1"/>
    <property type="molecule type" value="Genomic_DNA"/>
</dbReference>
<dbReference type="SMART" id="SM00382">
    <property type="entry name" value="AAA"/>
    <property type="match status" value="1"/>
</dbReference>
<feature type="compositionally biased region" description="Low complexity" evidence="10">
    <location>
        <begin position="32"/>
        <end position="42"/>
    </location>
</feature>
<dbReference type="KEGG" id="wic:J056_001669"/>
<dbReference type="Gene3D" id="1.10.8.60">
    <property type="match status" value="1"/>
</dbReference>
<dbReference type="GO" id="GO:0016887">
    <property type="term" value="F:ATP hydrolysis activity"/>
    <property type="evidence" value="ECO:0007669"/>
    <property type="project" value="InterPro"/>
</dbReference>
<dbReference type="Pfam" id="PF08519">
    <property type="entry name" value="RFC1"/>
    <property type="match status" value="1"/>
</dbReference>
<evidence type="ECO:0000256" key="6">
    <source>
        <dbReference type="ARBA" id="ARBA00022741"/>
    </source>
</evidence>
<dbReference type="InterPro" id="IPR036420">
    <property type="entry name" value="BRCT_dom_sf"/>
</dbReference>
<proteinExistence type="inferred from homology"/>
<evidence type="ECO:0000256" key="2">
    <source>
        <dbReference type="ARBA" id="ARBA00006116"/>
    </source>
</evidence>
<keyword evidence="6" id="KW-0547">Nucleotide-binding</keyword>
<dbReference type="InterPro" id="IPR027417">
    <property type="entry name" value="P-loop_NTPase"/>
</dbReference>
<feature type="compositionally biased region" description="Basic and acidic residues" evidence="10">
    <location>
        <begin position="162"/>
        <end position="185"/>
    </location>
</feature>
<feature type="compositionally biased region" description="Acidic residues" evidence="10">
    <location>
        <begin position="713"/>
        <end position="736"/>
    </location>
</feature>
<reference evidence="13" key="1">
    <citation type="journal article" date="2013" name="BMC Genomics">
        <title>Genome and transcriptome sequencing of the halophilic fungus Wallemia ichthyophaga: haloadaptations present and absent.</title>
        <authorList>
            <person name="Zajc J."/>
            <person name="Liu Y."/>
            <person name="Dai W."/>
            <person name="Yang Z."/>
            <person name="Hu J."/>
            <person name="Gostincar C."/>
            <person name="Gunde-Cimerman N."/>
        </authorList>
    </citation>
    <scope>NUCLEOTIDE SEQUENCE [LARGE SCALE GENOMIC DNA]</scope>
    <source>
        <strain evidence="13">EXF-994 / CBS 113033</strain>
    </source>
</reference>
<dbReference type="OrthoDB" id="446168at2759"/>
<dbReference type="CDD" id="cd18140">
    <property type="entry name" value="HLD_clamp_RFC"/>
    <property type="match status" value="1"/>
</dbReference>
<name>R9ABX5_WALI9</name>
<dbReference type="FunFam" id="1.10.8.60:FF:000021">
    <property type="entry name" value="Replication factor C subunit 1"/>
    <property type="match status" value="1"/>
</dbReference>
<gene>
    <name evidence="12" type="ORF">J056_001669</name>
</gene>
<dbReference type="GO" id="GO:0006271">
    <property type="term" value="P:DNA strand elongation involved in DNA replication"/>
    <property type="evidence" value="ECO:0007669"/>
    <property type="project" value="UniProtKB-ARBA"/>
</dbReference>
<keyword evidence="4" id="KW-0597">Phosphoprotein</keyword>
<feature type="compositionally biased region" description="Basic residues" evidence="10">
    <location>
        <begin position="743"/>
        <end position="755"/>
    </location>
</feature>
<feature type="compositionally biased region" description="Low complexity" evidence="10">
    <location>
        <begin position="756"/>
        <end position="765"/>
    </location>
</feature>
<dbReference type="InterPro" id="IPR047854">
    <property type="entry name" value="RFC_lid"/>
</dbReference>
<evidence type="ECO:0000256" key="4">
    <source>
        <dbReference type="ARBA" id="ARBA00022553"/>
    </source>
</evidence>
<dbReference type="PROSITE" id="PS50172">
    <property type="entry name" value="BRCT"/>
    <property type="match status" value="1"/>
</dbReference>
<organism evidence="12 13">
    <name type="scientific">Wallemia ichthyophaga (strain EXF-994 / CBS 113033)</name>
    <dbReference type="NCBI Taxonomy" id="1299270"/>
    <lineage>
        <taxon>Eukaryota</taxon>
        <taxon>Fungi</taxon>
        <taxon>Dikarya</taxon>
        <taxon>Basidiomycota</taxon>
        <taxon>Wallemiomycotina</taxon>
        <taxon>Wallemiomycetes</taxon>
        <taxon>Wallemiales</taxon>
        <taxon>Wallemiaceae</taxon>
        <taxon>Wallemia</taxon>
    </lineage>
</organism>
<dbReference type="PANTHER" id="PTHR23389">
    <property type="entry name" value="CHROMOSOME TRANSMISSION FIDELITY FACTOR 18"/>
    <property type="match status" value="1"/>
</dbReference>
<evidence type="ECO:0000256" key="9">
    <source>
        <dbReference type="ARBA" id="ARBA00023242"/>
    </source>
</evidence>
<dbReference type="STRING" id="1299270.R9ABX5"/>
<dbReference type="GO" id="GO:0005524">
    <property type="term" value="F:ATP binding"/>
    <property type="evidence" value="ECO:0007669"/>
    <property type="project" value="UniProtKB-KW"/>
</dbReference>
<dbReference type="Gene3D" id="3.40.50.10190">
    <property type="entry name" value="BRCT domain"/>
    <property type="match status" value="1"/>
</dbReference>
<evidence type="ECO:0000256" key="7">
    <source>
        <dbReference type="ARBA" id="ARBA00022840"/>
    </source>
</evidence>
<feature type="region of interest" description="Disordered" evidence="10">
    <location>
        <begin position="706"/>
        <end position="765"/>
    </location>
</feature>
<dbReference type="InterPro" id="IPR001357">
    <property type="entry name" value="BRCT_dom"/>
</dbReference>
<dbReference type="CDD" id="cd00009">
    <property type="entry name" value="AAA"/>
    <property type="match status" value="1"/>
</dbReference>
<dbReference type="SUPFAM" id="SSF52113">
    <property type="entry name" value="BRCT domain"/>
    <property type="match status" value="1"/>
</dbReference>
<evidence type="ECO:0000313" key="13">
    <source>
        <dbReference type="Proteomes" id="UP000014064"/>
    </source>
</evidence>
<dbReference type="Gene3D" id="1.20.272.10">
    <property type="match status" value="1"/>
</dbReference>
<feature type="region of interest" description="Disordered" evidence="10">
    <location>
        <begin position="1"/>
        <end position="64"/>
    </location>
</feature>
<dbReference type="GO" id="GO:0005663">
    <property type="term" value="C:DNA replication factor C complex"/>
    <property type="evidence" value="ECO:0007669"/>
    <property type="project" value="InterPro"/>
</dbReference>
<dbReference type="SUPFAM" id="SSF52540">
    <property type="entry name" value="P-loop containing nucleoside triphosphate hydrolases"/>
    <property type="match status" value="1"/>
</dbReference>
<dbReference type="PANTHER" id="PTHR23389:SF6">
    <property type="entry name" value="REPLICATION FACTOR C SUBUNIT 1"/>
    <property type="match status" value="1"/>
</dbReference>
<protein>
    <recommendedName>
        <fullName evidence="3">Replication factor C subunit 1</fullName>
    </recommendedName>
</protein>
<dbReference type="InterPro" id="IPR013725">
    <property type="entry name" value="DNA_replication_fac_RFC1_C"/>
</dbReference>
<comment type="similarity">
    <text evidence="2">Belongs to the activator 1 large subunit family.</text>
</comment>
<dbReference type="Pfam" id="PF25361">
    <property type="entry name" value="AAA_lid_RFC1"/>
    <property type="match status" value="1"/>
</dbReference>
<keyword evidence="7" id="KW-0067">ATP-binding</keyword>
<dbReference type="FunFam" id="3.40.50.10190:FF:000001">
    <property type="entry name" value="Replication factor C subunit 1"/>
    <property type="match status" value="1"/>
</dbReference>
<dbReference type="eggNOG" id="KOG1968">
    <property type="taxonomic scope" value="Eukaryota"/>
</dbReference>
<evidence type="ECO:0000259" key="11">
    <source>
        <dbReference type="PROSITE" id="PS50172"/>
    </source>
</evidence>
<dbReference type="AlphaFoldDB" id="R9ABX5"/>
<evidence type="ECO:0000313" key="12">
    <source>
        <dbReference type="EMBL" id="EOQ99584.1"/>
    </source>
</evidence>
<comment type="subcellular location">
    <subcellularLocation>
        <location evidence="1">Nucleus</location>
    </subcellularLocation>
</comment>
<dbReference type="Pfam" id="PF00533">
    <property type="entry name" value="BRCT"/>
    <property type="match status" value="1"/>
</dbReference>
<dbReference type="GO" id="GO:0003689">
    <property type="term" value="F:DNA clamp loader activity"/>
    <property type="evidence" value="ECO:0007669"/>
    <property type="project" value="InterPro"/>
</dbReference>
<feature type="domain" description="BRCT" evidence="11">
    <location>
        <begin position="65"/>
        <end position="155"/>
    </location>
</feature>
<dbReference type="InterPro" id="IPR003593">
    <property type="entry name" value="AAA+_ATPase"/>
</dbReference>